<feature type="binding site" evidence="7">
    <location>
        <position position="11"/>
    </location>
    <ligand>
        <name>NADPH</name>
        <dbReference type="ChEBI" id="CHEBI:57783"/>
    </ligand>
</feature>
<feature type="binding site" evidence="10">
    <location>
        <position position="134"/>
    </location>
    <ligand>
        <name>NAD(+)</name>
        <dbReference type="ChEBI" id="CHEBI:57540"/>
    </ligand>
</feature>
<dbReference type="GO" id="GO:0051287">
    <property type="term" value="F:NAD binding"/>
    <property type="evidence" value="ECO:0007669"/>
    <property type="project" value="InterPro"/>
</dbReference>
<dbReference type="Gene3D" id="3.40.50.720">
    <property type="entry name" value="NAD(P)-binding Rossmann-like Domain"/>
    <property type="match status" value="1"/>
</dbReference>
<dbReference type="GO" id="GO:0046167">
    <property type="term" value="P:glycerol-3-phosphate biosynthetic process"/>
    <property type="evidence" value="ECO:0007669"/>
    <property type="project" value="UniProtKB-UniRule"/>
</dbReference>
<evidence type="ECO:0000256" key="5">
    <source>
        <dbReference type="ARBA" id="ARBA00023209"/>
    </source>
</evidence>
<protein>
    <recommendedName>
        <fullName evidence="7">Glycerol-3-phosphate dehydrogenase [NAD(P)+]</fullName>
        <ecNumber evidence="7">1.1.1.94</ecNumber>
    </recommendedName>
    <alternativeName>
        <fullName evidence="7">NAD(P)(+)-dependent glycerol-3-phosphate dehydrogenase</fullName>
    </alternativeName>
    <alternativeName>
        <fullName evidence="7">NAD(P)H-dependent dihydroxyacetone-phosphate reductase</fullName>
    </alternativeName>
</protein>
<evidence type="ECO:0000256" key="6">
    <source>
        <dbReference type="ARBA" id="ARBA00023264"/>
    </source>
</evidence>
<keyword evidence="13" id="KW-0732">Signal</keyword>
<comment type="subcellular location">
    <subcellularLocation>
        <location evidence="7">Cytoplasm</location>
    </subcellularLocation>
</comment>
<evidence type="ECO:0000313" key="17">
    <source>
        <dbReference type="Proteomes" id="UP000193623"/>
    </source>
</evidence>
<evidence type="ECO:0000313" key="16">
    <source>
        <dbReference type="EMBL" id="SLN33154.1"/>
    </source>
</evidence>
<feature type="binding site" evidence="7">
    <location>
        <position position="270"/>
    </location>
    <ligand>
        <name>NADPH</name>
        <dbReference type="ChEBI" id="CHEBI:57783"/>
    </ligand>
</feature>
<evidence type="ECO:0000256" key="10">
    <source>
        <dbReference type="PIRSR" id="PIRSR000114-3"/>
    </source>
</evidence>
<dbReference type="InterPro" id="IPR011128">
    <property type="entry name" value="G3P_DH_NAD-dep_N"/>
</dbReference>
<evidence type="ECO:0000256" key="8">
    <source>
        <dbReference type="PIRSR" id="PIRSR000114-1"/>
    </source>
</evidence>
<accession>A0A1Y5S7Y7</accession>
<evidence type="ECO:0000259" key="15">
    <source>
        <dbReference type="Pfam" id="PF07479"/>
    </source>
</evidence>
<dbReference type="GO" id="GO:0141152">
    <property type="term" value="F:glycerol-3-phosphate dehydrogenase (NAD+) activity"/>
    <property type="evidence" value="ECO:0007669"/>
    <property type="project" value="RHEA"/>
</dbReference>
<gene>
    <name evidence="7 16" type="primary">gpsA</name>
    <name evidence="16" type="ORF">PSJ8397_01583</name>
</gene>
<feature type="chain" id="PRO_5012418644" description="Glycerol-3-phosphate dehydrogenase [NAD(P)+]" evidence="13">
    <location>
        <begin position="21"/>
        <end position="320"/>
    </location>
</feature>
<evidence type="ECO:0000256" key="13">
    <source>
        <dbReference type="SAM" id="SignalP"/>
    </source>
</evidence>
<dbReference type="PROSITE" id="PS00957">
    <property type="entry name" value="NAD_G3PDH"/>
    <property type="match status" value="1"/>
</dbReference>
<dbReference type="PANTHER" id="PTHR11728">
    <property type="entry name" value="GLYCEROL-3-PHOSPHATE DEHYDROGENASE"/>
    <property type="match status" value="1"/>
</dbReference>
<keyword evidence="5 7" id="KW-0594">Phospholipid biosynthesis</keyword>
<dbReference type="HAMAP" id="MF_00394">
    <property type="entry name" value="NAD_Glyc3P_dehydrog"/>
    <property type="match status" value="1"/>
</dbReference>
<dbReference type="SUPFAM" id="SSF48179">
    <property type="entry name" value="6-phosphogluconate dehydrogenase C-terminal domain-like"/>
    <property type="match status" value="1"/>
</dbReference>
<dbReference type="RefSeq" id="WP_085864009.1">
    <property type="nucleotide sequence ID" value="NZ_FWFT01000002.1"/>
</dbReference>
<feature type="binding site" evidence="7">
    <location>
        <position position="249"/>
    </location>
    <ligand>
        <name>sn-glycerol 3-phosphate</name>
        <dbReference type="ChEBI" id="CHEBI:57597"/>
    </ligand>
</feature>
<dbReference type="OrthoDB" id="9812273at2"/>
<reference evidence="16 17" key="1">
    <citation type="submission" date="2017-03" db="EMBL/GenBank/DDBJ databases">
        <authorList>
            <person name="Afonso C.L."/>
            <person name="Miller P.J."/>
            <person name="Scott M.A."/>
            <person name="Spackman E."/>
            <person name="Goraichik I."/>
            <person name="Dimitrov K.M."/>
            <person name="Suarez D.L."/>
            <person name="Swayne D.E."/>
        </authorList>
    </citation>
    <scope>NUCLEOTIDE SEQUENCE [LARGE SCALE GENOMIC DNA]</scope>
    <source>
        <strain evidence="16 17">CECT 8397</strain>
    </source>
</reference>
<dbReference type="EC" id="1.1.1.94" evidence="7"/>
<comment type="catalytic activity">
    <reaction evidence="7 12">
        <text>sn-glycerol 3-phosphate + NADP(+) = dihydroxyacetone phosphate + NADPH + H(+)</text>
        <dbReference type="Rhea" id="RHEA:11096"/>
        <dbReference type="ChEBI" id="CHEBI:15378"/>
        <dbReference type="ChEBI" id="CHEBI:57597"/>
        <dbReference type="ChEBI" id="CHEBI:57642"/>
        <dbReference type="ChEBI" id="CHEBI:57783"/>
        <dbReference type="ChEBI" id="CHEBI:58349"/>
        <dbReference type="EC" id="1.1.1.94"/>
    </reaction>
</comment>
<feature type="binding site" evidence="9">
    <location>
        <begin position="249"/>
        <end position="250"/>
    </location>
    <ligand>
        <name>substrate</name>
    </ligand>
</feature>
<feature type="binding site" evidence="7">
    <location>
        <position position="238"/>
    </location>
    <ligand>
        <name>sn-glycerol 3-phosphate</name>
        <dbReference type="ChEBI" id="CHEBI:57597"/>
    </ligand>
</feature>
<feature type="binding site" evidence="7">
    <location>
        <position position="250"/>
    </location>
    <ligand>
        <name>sn-glycerol 3-phosphate</name>
        <dbReference type="ChEBI" id="CHEBI:57597"/>
    </ligand>
</feature>
<evidence type="ECO:0000256" key="3">
    <source>
        <dbReference type="ARBA" id="ARBA00023002"/>
    </source>
</evidence>
<proteinExistence type="inferred from homology"/>
<evidence type="ECO:0000256" key="9">
    <source>
        <dbReference type="PIRSR" id="PIRSR000114-2"/>
    </source>
</evidence>
<keyword evidence="17" id="KW-1185">Reference proteome</keyword>
<evidence type="ECO:0000256" key="1">
    <source>
        <dbReference type="ARBA" id="ARBA00011009"/>
    </source>
</evidence>
<dbReference type="SUPFAM" id="SSF51735">
    <property type="entry name" value="NAD(P)-binding Rossmann-fold domains"/>
    <property type="match status" value="1"/>
</dbReference>
<evidence type="ECO:0000256" key="2">
    <source>
        <dbReference type="ARBA" id="ARBA00022516"/>
    </source>
</evidence>
<comment type="similarity">
    <text evidence="1 7 11">Belongs to the NAD-dependent glycerol-3-phosphate dehydrogenase family.</text>
</comment>
<keyword evidence="4 7" id="KW-0443">Lipid metabolism</keyword>
<organism evidence="16 17">
    <name type="scientific">Pseudooctadecabacter jejudonensis</name>
    <dbReference type="NCBI Taxonomy" id="1391910"/>
    <lineage>
        <taxon>Bacteria</taxon>
        <taxon>Pseudomonadati</taxon>
        <taxon>Pseudomonadota</taxon>
        <taxon>Alphaproteobacteria</taxon>
        <taxon>Rhodobacterales</taxon>
        <taxon>Paracoccaceae</taxon>
        <taxon>Pseudooctadecabacter</taxon>
    </lineage>
</organism>
<dbReference type="InterPro" id="IPR006168">
    <property type="entry name" value="G3P_DH_NAD-dep"/>
</dbReference>
<keyword evidence="2 7" id="KW-0444">Lipid biosynthesis</keyword>
<dbReference type="GO" id="GO:0141153">
    <property type="term" value="F:glycerol-3-phosphate dehydrogenase (NADP+) activity"/>
    <property type="evidence" value="ECO:0007669"/>
    <property type="project" value="RHEA"/>
</dbReference>
<feature type="binding site" evidence="10">
    <location>
        <begin position="7"/>
        <end position="12"/>
    </location>
    <ligand>
        <name>NAD(+)</name>
        <dbReference type="ChEBI" id="CHEBI:57540"/>
    </ligand>
</feature>
<sequence length="320" mass="32646">MKIAVAGAGAFGTGLAIALAANGPVTLWARDPKASAAMQATRMNAARLDGYTLPESVTATSDLNAVFQADTILLAIPTQKLGAWLGEHAEKLRGKRLVACCKGIDQTTLRGPVALIEATVPDAIAAMLTGPSFAADIAGQLPTALTLACADEGEGPYLQGCLSTPTLRLYLSPDVIGAELGGALKNVIAIACGVCMGAGYGESARAAVITRGFAEMRRIGKALGADPETLTGLSGFGDLALTCTSDGSRNYRFGQSIGAAQDFDPTTTVEGAATAISVSNLAKKHDLDLPICTVVAALSDGSITPDTALATLLSRPLRKE</sequence>
<keyword evidence="6 7" id="KW-1208">Phospholipid metabolism</keyword>
<dbReference type="Pfam" id="PF01210">
    <property type="entry name" value="NAD_Gly3P_dh_N"/>
    <property type="match status" value="1"/>
</dbReference>
<keyword evidence="7" id="KW-0547">Nucleotide-binding</keyword>
<dbReference type="Pfam" id="PF07479">
    <property type="entry name" value="NAD_Gly3P_dh_C"/>
    <property type="match status" value="1"/>
</dbReference>
<feature type="binding site" evidence="9">
    <location>
        <position position="102"/>
    </location>
    <ligand>
        <name>substrate</name>
    </ligand>
</feature>
<keyword evidence="7" id="KW-0963">Cytoplasm</keyword>
<name>A0A1Y5S7Y7_9RHOB</name>
<dbReference type="NCBIfam" id="NF000942">
    <property type="entry name" value="PRK00094.1-4"/>
    <property type="match status" value="1"/>
</dbReference>
<evidence type="ECO:0000256" key="11">
    <source>
        <dbReference type="RuleBase" id="RU000437"/>
    </source>
</evidence>
<dbReference type="PRINTS" id="PR00077">
    <property type="entry name" value="GPDHDRGNASE"/>
</dbReference>
<feature type="binding site" evidence="7">
    <location>
        <position position="269"/>
    </location>
    <ligand>
        <name>NADPH</name>
        <dbReference type="ChEBI" id="CHEBI:57783"/>
    </ligand>
</feature>
<evidence type="ECO:0000256" key="12">
    <source>
        <dbReference type="RuleBase" id="RU000439"/>
    </source>
</evidence>
<keyword evidence="3 7" id="KW-0560">Oxidoreductase</keyword>
<feature type="binding site" evidence="7">
    <location>
        <position position="132"/>
    </location>
    <ligand>
        <name>sn-glycerol 3-phosphate</name>
        <dbReference type="ChEBI" id="CHEBI:57597"/>
    </ligand>
</feature>
<comment type="caution">
    <text evidence="7">Lacks conserved residue(s) required for the propagation of feature annotation.</text>
</comment>
<dbReference type="PIRSF" id="PIRSF000114">
    <property type="entry name" value="Glycerol-3-P_dh"/>
    <property type="match status" value="1"/>
</dbReference>
<feature type="binding site" evidence="7">
    <location>
        <position position="30"/>
    </location>
    <ligand>
        <name>NADPH</name>
        <dbReference type="ChEBI" id="CHEBI:57783"/>
    </ligand>
</feature>
<feature type="binding site" evidence="7">
    <location>
        <position position="102"/>
    </location>
    <ligand>
        <name>sn-glycerol 3-phosphate</name>
        <dbReference type="ChEBI" id="CHEBI:57597"/>
    </ligand>
</feature>
<dbReference type="NCBIfam" id="NF000940">
    <property type="entry name" value="PRK00094.1-2"/>
    <property type="match status" value="1"/>
</dbReference>
<feature type="binding site" evidence="7">
    <location>
        <position position="185"/>
    </location>
    <ligand>
        <name>sn-glycerol 3-phosphate</name>
        <dbReference type="ChEBI" id="CHEBI:57597"/>
    </ligand>
</feature>
<evidence type="ECO:0000256" key="4">
    <source>
        <dbReference type="ARBA" id="ARBA00023098"/>
    </source>
</evidence>
<feature type="domain" description="Glycerol-3-phosphate dehydrogenase NAD-dependent N-terminal" evidence="14">
    <location>
        <begin position="2"/>
        <end position="152"/>
    </location>
</feature>
<feature type="signal peptide" evidence="13">
    <location>
        <begin position="1"/>
        <end position="20"/>
    </location>
</feature>
<dbReference type="PANTHER" id="PTHR11728:SF1">
    <property type="entry name" value="GLYCEROL-3-PHOSPHATE DEHYDROGENASE [NAD(+)] 2, CHLOROPLASTIC"/>
    <property type="match status" value="1"/>
</dbReference>
<feature type="domain" description="Glycerol-3-phosphate dehydrogenase NAD-dependent C-terminal" evidence="15">
    <location>
        <begin position="174"/>
        <end position="309"/>
    </location>
</feature>
<comment type="pathway">
    <text evidence="7">Membrane lipid metabolism; glycerophospholipid metabolism.</text>
</comment>
<dbReference type="GO" id="GO:0008654">
    <property type="term" value="P:phospholipid biosynthetic process"/>
    <property type="evidence" value="ECO:0007669"/>
    <property type="project" value="UniProtKB-KW"/>
</dbReference>
<feature type="active site" description="Proton acceptor" evidence="7 8">
    <location>
        <position position="185"/>
    </location>
</feature>
<dbReference type="GO" id="GO:0005975">
    <property type="term" value="P:carbohydrate metabolic process"/>
    <property type="evidence" value="ECO:0007669"/>
    <property type="project" value="InterPro"/>
</dbReference>
<dbReference type="InterPro" id="IPR006109">
    <property type="entry name" value="G3P_DH_NAD-dep_C"/>
</dbReference>
<keyword evidence="7" id="KW-0521">NADP</keyword>
<dbReference type="InterPro" id="IPR036291">
    <property type="entry name" value="NAD(P)-bd_dom_sf"/>
</dbReference>
<dbReference type="Gene3D" id="1.10.1040.10">
    <property type="entry name" value="N-(1-d-carboxylethyl)-l-norvaline Dehydrogenase, domain 2"/>
    <property type="match status" value="1"/>
</dbReference>
<evidence type="ECO:0000259" key="14">
    <source>
        <dbReference type="Pfam" id="PF01210"/>
    </source>
</evidence>
<dbReference type="UniPathway" id="UPA00940"/>
<dbReference type="InterPro" id="IPR008927">
    <property type="entry name" value="6-PGluconate_DH-like_C_sf"/>
</dbReference>
<dbReference type="GO" id="GO:0006650">
    <property type="term" value="P:glycerophospholipid metabolic process"/>
    <property type="evidence" value="ECO:0007669"/>
    <property type="project" value="UniProtKB-UniRule"/>
</dbReference>
<feature type="binding site" evidence="10">
    <location>
        <position position="249"/>
    </location>
    <ligand>
        <name>NAD(+)</name>
        <dbReference type="ChEBI" id="CHEBI:57540"/>
    </ligand>
</feature>
<comment type="catalytic activity">
    <reaction evidence="7">
        <text>sn-glycerol 3-phosphate + NAD(+) = dihydroxyacetone phosphate + NADH + H(+)</text>
        <dbReference type="Rhea" id="RHEA:11092"/>
        <dbReference type="ChEBI" id="CHEBI:15378"/>
        <dbReference type="ChEBI" id="CHEBI:57540"/>
        <dbReference type="ChEBI" id="CHEBI:57597"/>
        <dbReference type="ChEBI" id="CHEBI:57642"/>
        <dbReference type="ChEBI" id="CHEBI:57945"/>
        <dbReference type="EC" id="1.1.1.94"/>
    </reaction>
</comment>
<keyword evidence="7 10" id="KW-0520">NAD</keyword>
<evidence type="ECO:0000256" key="7">
    <source>
        <dbReference type="HAMAP-Rule" id="MF_00394"/>
    </source>
</evidence>
<comment type="function">
    <text evidence="7">Catalyzes the reduction of the glycolytic intermediate dihydroxyacetone phosphate (DHAP) to sn-glycerol 3-phosphate (G3P), the key precursor for phospholipid synthesis.</text>
</comment>
<dbReference type="Proteomes" id="UP000193623">
    <property type="component" value="Unassembled WGS sequence"/>
</dbReference>
<dbReference type="InterPro" id="IPR013328">
    <property type="entry name" value="6PGD_dom2"/>
</dbReference>
<feature type="binding site" evidence="7">
    <location>
        <position position="248"/>
    </location>
    <ligand>
        <name>sn-glycerol 3-phosphate</name>
        <dbReference type="ChEBI" id="CHEBI:57597"/>
    </ligand>
</feature>
<dbReference type="GO" id="GO:0005829">
    <property type="term" value="C:cytosol"/>
    <property type="evidence" value="ECO:0007669"/>
    <property type="project" value="TreeGrafter"/>
</dbReference>
<dbReference type="GO" id="GO:0046168">
    <property type="term" value="P:glycerol-3-phosphate catabolic process"/>
    <property type="evidence" value="ECO:0007669"/>
    <property type="project" value="InterPro"/>
</dbReference>
<feature type="binding site" evidence="7">
    <location>
        <position position="102"/>
    </location>
    <ligand>
        <name>NADPH</name>
        <dbReference type="ChEBI" id="CHEBI:57783"/>
    </ligand>
</feature>
<feature type="binding site" evidence="7">
    <location>
        <position position="130"/>
    </location>
    <ligand>
        <name>sn-glycerol 3-phosphate</name>
        <dbReference type="ChEBI" id="CHEBI:57597"/>
    </ligand>
</feature>
<feature type="binding site" evidence="7">
    <location>
        <position position="134"/>
    </location>
    <ligand>
        <name>NADPH</name>
        <dbReference type="ChEBI" id="CHEBI:57783"/>
    </ligand>
</feature>
<dbReference type="AlphaFoldDB" id="A0A1Y5S7Y7"/>
<feature type="binding site" evidence="7">
    <location>
        <position position="249"/>
    </location>
    <ligand>
        <name>NADPH</name>
        <dbReference type="ChEBI" id="CHEBI:57783"/>
    </ligand>
</feature>
<dbReference type="EMBL" id="FWFT01000002">
    <property type="protein sequence ID" value="SLN33154.1"/>
    <property type="molecule type" value="Genomic_DNA"/>
</dbReference>